<organism evidence="1 2">
    <name type="scientific">Aliiroseovarius salicola</name>
    <dbReference type="NCBI Taxonomy" id="3009082"/>
    <lineage>
        <taxon>Bacteria</taxon>
        <taxon>Pseudomonadati</taxon>
        <taxon>Pseudomonadota</taxon>
        <taxon>Alphaproteobacteria</taxon>
        <taxon>Rhodobacterales</taxon>
        <taxon>Paracoccaceae</taxon>
        <taxon>Aliiroseovarius</taxon>
    </lineage>
</organism>
<proteinExistence type="predicted"/>
<dbReference type="EMBL" id="JAQIIO010000001">
    <property type="protein sequence ID" value="MDA5092862.1"/>
    <property type="molecule type" value="Genomic_DNA"/>
</dbReference>
<accession>A0ABT4VX91</accession>
<reference evidence="1 2" key="1">
    <citation type="submission" date="2023-01" db="EMBL/GenBank/DDBJ databases">
        <authorList>
            <person name="Yoon J.-W."/>
        </authorList>
    </citation>
    <scope>NUCLEOTIDE SEQUENCE [LARGE SCALE GENOMIC DNA]</scope>
    <source>
        <strain evidence="1 2">KMU-50</strain>
    </source>
</reference>
<dbReference type="Proteomes" id="UP001528040">
    <property type="component" value="Unassembled WGS sequence"/>
</dbReference>
<dbReference type="Gene3D" id="2.40.160.20">
    <property type="match status" value="1"/>
</dbReference>
<evidence type="ECO:0000313" key="1">
    <source>
        <dbReference type="EMBL" id="MDA5092862.1"/>
    </source>
</evidence>
<keyword evidence="2" id="KW-1185">Reference proteome</keyword>
<comment type="caution">
    <text evidence="1">The sequence shown here is derived from an EMBL/GenBank/DDBJ whole genome shotgun (WGS) entry which is preliminary data.</text>
</comment>
<gene>
    <name evidence="1" type="ORF">O2N63_02050</name>
</gene>
<protein>
    <submittedName>
        <fullName evidence="1">Acyloxyacyl hydrolase</fullName>
    </submittedName>
</protein>
<dbReference type="Pfam" id="PF09411">
    <property type="entry name" value="PagL"/>
    <property type="match status" value="1"/>
</dbReference>
<keyword evidence="1" id="KW-0378">Hydrolase</keyword>
<dbReference type="GO" id="GO:0016787">
    <property type="term" value="F:hydrolase activity"/>
    <property type="evidence" value="ECO:0007669"/>
    <property type="project" value="UniProtKB-KW"/>
</dbReference>
<dbReference type="InterPro" id="IPR018550">
    <property type="entry name" value="Lipid-A_deacylase-rel"/>
</dbReference>
<sequence>MDGTLAVLFLLTGLIDMTVNHCDRGCMKAAWTGIRHTVSAGQLVFEADVIGQEAYYRLDAPVSFGPFRPAVGISVDTHGDVWIGAGAVNEFSTVDGRGYAELSFMPGRWIRSETGPVLGYPLEFRSGLEAGIYQEDGDRVGVSLDHRSNGGLGHPTPNPGLETVLMRYGRTHGE</sequence>
<dbReference type="RefSeq" id="WP_271052443.1">
    <property type="nucleotide sequence ID" value="NZ_JAQIIO010000001.1"/>
</dbReference>
<name>A0ABT4VX91_9RHOB</name>
<evidence type="ECO:0000313" key="2">
    <source>
        <dbReference type="Proteomes" id="UP001528040"/>
    </source>
</evidence>